<feature type="active site" evidence="3">
    <location>
        <position position="195"/>
    </location>
</feature>
<evidence type="ECO:0000313" key="5">
    <source>
        <dbReference type="Proteomes" id="UP000253792"/>
    </source>
</evidence>
<keyword evidence="4" id="KW-0723">Serine/threonine-protein kinase</keyword>
<protein>
    <submittedName>
        <fullName evidence="4">Serine/threonine protein kinase</fullName>
    </submittedName>
</protein>
<comment type="caution">
    <text evidence="4">The sequence shown here is derived from an EMBL/GenBank/DDBJ whole genome shotgun (WGS) entry which is preliminary data.</text>
</comment>
<evidence type="ECO:0000256" key="2">
    <source>
        <dbReference type="ARBA" id="ARBA00022679"/>
    </source>
</evidence>
<reference evidence="4 5" key="1">
    <citation type="journal article" date="2018" name="Elife">
        <title>Discovery and characterization of a prevalent human gut bacterial enzyme sufficient for the inactivation of a family of plant toxins.</title>
        <authorList>
            <person name="Koppel N."/>
            <person name="Bisanz J.E."/>
            <person name="Pandelia M.E."/>
            <person name="Turnbaugh P.J."/>
            <person name="Balskus E.P."/>
        </authorList>
    </citation>
    <scope>NUCLEOTIDE SEQUENCE [LARGE SCALE GENOMIC DNA]</scope>
    <source>
        <strain evidence="5">anaerobia AP69FAA</strain>
    </source>
</reference>
<dbReference type="EMBL" id="PPTP01000004">
    <property type="protein sequence ID" value="RDB55649.1"/>
    <property type="molecule type" value="Genomic_DNA"/>
</dbReference>
<dbReference type="SUPFAM" id="SSF55909">
    <property type="entry name" value="Pentein"/>
    <property type="match status" value="1"/>
</dbReference>
<dbReference type="STRING" id="1034345.GCA_000236865_00620"/>
<dbReference type="PANTHER" id="PTHR10488">
    <property type="entry name" value="GLYCINE AMIDINOTRANSFERASE, MITOCHONDRIAL"/>
    <property type="match status" value="1"/>
</dbReference>
<dbReference type="PANTHER" id="PTHR10488:SF1">
    <property type="entry name" value="GLYCINE AMIDINOTRANSFERASE, MITOCHONDRIAL"/>
    <property type="match status" value="1"/>
</dbReference>
<dbReference type="InterPro" id="IPR033195">
    <property type="entry name" value="AmidinoTrfase"/>
</dbReference>
<dbReference type="Proteomes" id="UP000253792">
    <property type="component" value="Unassembled WGS sequence"/>
</dbReference>
<keyword evidence="4" id="KW-0418">Kinase</keyword>
<comment type="similarity">
    <text evidence="1">Belongs to the amidinotransferase family.</text>
</comment>
<dbReference type="RefSeq" id="WP_114620600.1">
    <property type="nucleotide sequence ID" value="NZ_CALLUE010000098.1"/>
</dbReference>
<gene>
    <name evidence="4" type="ORF">C1880_05355</name>
</gene>
<dbReference type="OrthoDB" id="258252at2"/>
<dbReference type="Gene3D" id="3.75.10.10">
    <property type="entry name" value="L-arginine/glycine Amidinotransferase, Chain A"/>
    <property type="match status" value="1"/>
</dbReference>
<name>A0A369LAB0_9ACTN</name>
<evidence type="ECO:0000256" key="3">
    <source>
        <dbReference type="PIRSR" id="PIRSR633195-1"/>
    </source>
</evidence>
<feature type="active site" description="Amidino-cysteine intermediate" evidence="3">
    <location>
        <position position="350"/>
    </location>
</feature>
<dbReference type="AlphaFoldDB" id="A0A369LAB0"/>
<organism evidence="4 5">
    <name type="scientific">Senegalimassilia anaerobia</name>
    <dbReference type="NCBI Taxonomy" id="1473216"/>
    <lineage>
        <taxon>Bacteria</taxon>
        <taxon>Bacillati</taxon>
        <taxon>Actinomycetota</taxon>
        <taxon>Coriobacteriia</taxon>
        <taxon>Coriobacteriales</taxon>
        <taxon>Coriobacteriaceae</taxon>
        <taxon>Senegalimassilia</taxon>
    </lineage>
</organism>
<accession>A0A369LAB0</accession>
<sequence>MAKIVNSWNDWDPLKRVIVGRCDNSMIPPEEPATSEKVPVDSEMRGMWGLRPLRTVERGNECLENLVKAVEERGVVVDRPTPLQWNQAIGTPDFRNDSMMTCMPPRDILLTVGNEIMASANSFRCRYFEYLAYWPLMKQYFDEDPEFLWTQAPRPRLTDASYKHNYYDEKITLEERLVRTANKDFVTTEVEPMWDAADLMRMGKDIFIQHGLTTNRTAMEWFQRYYPEYRIHAMNFPGDPYPIHIDATFVPLRPGLIINNPHRHPAEGQKDIFEANDWQIVDAAQPAHDEPPALCYSSVWLSMNCLVLDPSTVIVEASEVHEQEQMDQLGMNVIPVDLRDAYPFGGGLHCSTADVYREGECLDYFPNRVKDCTLIHPEMWED</sequence>
<keyword evidence="2" id="KW-0808">Transferase</keyword>
<dbReference type="GO" id="GO:0006601">
    <property type="term" value="P:creatine biosynthetic process"/>
    <property type="evidence" value="ECO:0007669"/>
    <property type="project" value="TreeGrafter"/>
</dbReference>
<evidence type="ECO:0000256" key="1">
    <source>
        <dbReference type="ARBA" id="ARBA00006943"/>
    </source>
</evidence>
<feature type="active site" evidence="3">
    <location>
        <position position="244"/>
    </location>
</feature>
<evidence type="ECO:0000313" key="4">
    <source>
        <dbReference type="EMBL" id="RDB55649.1"/>
    </source>
</evidence>
<keyword evidence="5" id="KW-1185">Reference proteome</keyword>
<proteinExistence type="inferred from homology"/>
<dbReference type="GO" id="GO:0015068">
    <property type="term" value="F:glycine amidinotransferase activity"/>
    <property type="evidence" value="ECO:0007669"/>
    <property type="project" value="TreeGrafter"/>
</dbReference>
<dbReference type="GO" id="GO:0004674">
    <property type="term" value="F:protein serine/threonine kinase activity"/>
    <property type="evidence" value="ECO:0007669"/>
    <property type="project" value="UniProtKB-KW"/>
</dbReference>